<feature type="transmembrane region" description="Helical" evidence="6">
    <location>
        <begin position="138"/>
        <end position="162"/>
    </location>
</feature>
<dbReference type="EMBL" id="JBHSFH010000014">
    <property type="protein sequence ID" value="MFC4497103.1"/>
    <property type="molecule type" value="Genomic_DNA"/>
</dbReference>
<organism evidence="7 8">
    <name type="scientific">Streptomyces ovatisporus</name>
    <dbReference type="NCBI Taxonomy" id="1128682"/>
    <lineage>
        <taxon>Bacteria</taxon>
        <taxon>Bacillati</taxon>
        <taxon>Actinomycetota</taxon>
        <taxon>Actinomycetes</taxon>
        <taxon>Kitasatosporales</taxon>
        <taxon>Streptomycetaceae</taxon>
        <taxon>Streptomyces</taxon>
    </lineage>
</organism>
<sequence>MDHDGHGMPADLPPFTLARGLEFTGEPFFLTGCLLALVLYAVAVVRLRRRGDGWPVGRTVAWALGVLTVALAMCTGLNEYGMVLFSVHMVQHMIISMLSPILLLLGAPVTLALRALPAAGRGRKGPRELLTALLHSRWMRVVTHPAFTIPLFIASLYALYFTPLFDFLMGSQPGHLAMMVHFLLVGLVFFWPIMGVDPGPHRPGYVMRMLELFSGMPFHAFFGIALMMASEPMIATYADPPASLQVSALSDQTAAGGIAWAFSEIPSVLVLIALVFQWHKSEERQARRQDRAADRDGDRELQAYNAYLASLEARQQR</sequence>
<evidence type="ECO:0000256" key="2">
    <source>
        <dbReference type="ARBA" id="ARBA00022475"/>
    </source>
</evidence>
<feature type="transmembrane region" description="Helical" evidence="6">
    <location>
        <begin position="28"/>
        <end position="47"/>
    </location>
</feature>
<evidence type="ECO:0000256" key="1">
    <source>
        <dbReference type="ARBA" id="ARBA00004651"/>
    </source>
</evidence>
<evidence type="ECO:0000256" key="6">
    <source>
        <dbReference type="SAM" id="Phobius"/>
    </source>
</evidence>
<evidence type="ECO:0000313" key="8">
    <source>
        <dbReference type="Proteomes" id="UP001595997"/>
    </source>
</evidence>
<keyword evidence="2" id="KW-1003">Cell membrane</keyword>
<feature type="transmembrane region" description="Helical" evidence="6">
    <location>
        <begin position="258"/>
        <end position="278"/>
    </location>
</feature>
<proteinExistence type="predicted"/>
<keyword evidence="8" id="KW-1185">Reference proteome</keyword>
<feature type="transmembrane region" description="Helical" evidence="6">
    <location>
        <begin position="174"/>
        <end position="196"/>
    </location>
</feature>
<reference evidence="8" key="1">
    <citation type="journal article" date="2019" name="Int. J. Syst. Evol. Microbiol.">
        <title>The Global Catalogue of Microorganisms (GCM) 10K type strain sequencing project: providing services to taxonomists for standard genome sequencing and annotation.</title>
        <authorList>
            <consortium name="The Broad Institute Genomics Platform"/>
            <consortium name="The Broad Institute Genome Sequencing Center for Infectious Disease"/>
            <person name="Wu L."/>
            <person name="Ma J."/>
        </authorList>
    </citation>
    <scope>NUCLEOTIDE SEQUENCE [LARGE SCALE GENOMIC DNA]</scope>
    <source>
        <strain evidence="8">CGMCC 4.7357</strain>
    </source>
</reference>
<feature type="transmembrane region" description="Helical" evidence="6">
    <location>
        <begin position="59"/>
        <end position="78"/>
    </location>
</feature>
<comment type="caution">
    <text evidence="7">The sequence shown here is derived from an EMBL/GenBank/DDBJ whole genome shotgun (WGS) entry which is preliminary data.</text>
</comment>
<dbReference type="Proteomes" id="UP001595997">
    <property type="component" value="Unassembled WGS sequence"/>
</dbReference>
<feature type="transmembrane region" description="Helical" evidence="6">
    <location>
        <begin position="217"/>
        <end position="238"/>
    </location>
</feature>
<keyword evidence="4 6" id="KW-1133">Transmembrane helix</keyword>
<dbReference type="InterPro" id="IPR019108">
    <property type="entry name" value="Caa3_assmbl_CtaG-rel"/>
</dbReference>
<accession>A0ABV9AEW0</accession>
<comment type="subcellular location">
    <subcellularLocation>
        <location evidence="1">Cell membrane</location>
        <topology evidence="1">Multi-pass membrane protein</topology>
    </subcellularLocation>
</comment>
<keyword evidence="5 6" id="KW-0472">Membrane</keyword>
<evidence type="ECO:0000313" key="7">
    <source>
        <dbReference type="EMBL" id="MFC4497103.1"/>
    </source>
</evidence>
<keyword evidence="3 6" id="KW-0812">Transmembrane</keyword>
<dbReference type="Pfam" id="PF09678">
    <property type="entry name" value="Caa3_CtaG"/>
    <property type="match status" value="1"/>
</dbReference>
<dbReference type="RefSeq" id="WP_386451586.1">
    <property type="nucleotide sequence ID" value="NZ_JBHSFH010000014.1"/>
</dbReference>
<protein>
    <submittedName>
        <fullName evidence="7">Cytochrome c oxidase assembly protein</fullName>
    </submittedName>
</protein>
<evidence type="ECO:0000256" key="3">
    <source>
        <dbReference type="ARBA" id="ARBA00022692"/>
    </source>
</evidence>
<feature type="transmembrane region" description="Helical" evidence="6">
    <location>
        <begin position="90"/>
        <end position="117"/>
    </location>
</feature>
<name>A0ABV9AEW0_9ACTN</name>
<evidence type="ECO:0000256" key="5">
    <source>
        <dbReference type="ARBA" id="ARBA00023136"/>
    </source>
</evidence>
<gene>
    <name evidence="7" type="ORF">ACFPA8_23515</name>
</gene>
<evidence type="ECO:0000256" key="4">
    <source>
        <dbReference type="ARBA" id="ARBA00022989"/>
    </source>
</evidence>